<sequence>MKIHKCDGERIYFTMDSGANGSISRKDIRKLCLVNTWMAKAKVDPRTDECLSVPAGKLADDYMFEELGI</sequence>
<proteinExistence type="predicted"/>
<reference evidence="1 2" key="1">
    <citation type="submission" date="2019-06" db="EMBL/GenBank/DDBJ databases">
        <title>Comparative genomics of Klebsiella bacteriophages in the elucidation of host range specificity.</title>
        <authorList>
            <person name="Ku H."/>
            <person name="Brown T."/>
            <person name="Kabwe M."/>
            <person name="Chan H.T."/>
            <person name="Petrovski S."/>
            <person name="Tucci J."/>
        </authorList>
    </citation>
    <scope>NUCLEOTIDE SEQUENCE [LARGE SCALE GENOMIC DNA]</scope>
</reference>
<evidence type="ECO:0000313" key="1">
    <source>
        <dbReference type="EMBL" id="QEG11235.1"/>
    </source>
</evidence>
<dbReference type="Proteomes" id="UP000323818">
    <property type="component" value="Segment"/>
</dbReference>
<organism evidence="1 2">
    <name type="scientific">Klebsiella phage KPN4</name>
    <dbReference type="NCBI Taxonomy" id="2601622"/>
    <lineage>
        <taxon>Viruses</taxon>
        <taxon>Duplodnaviria</taxon>
        <taxon>Heunggongvirae</taxon>
        <taxon>Uroviricota</taxon>
        <taxon>Caudoviricetes</taxon>
        <taxon>Demerecviridae</taxon>
        <taxon>Sugarlandvirus</taxon>
        <taxon>Sugarlandvirus KPN4</taxon>
    </lineage>
</organism>
<keyword evidence="2" id="KW-1185">Reference proteome</keyword>
<name>A0A5B9NEE4_9CAUD</name>
<accession>A0A5B9NEE4</accession>
<protein>
    <submittedName>
        <fullName evidence="1">Uncharacterized protein</fullName>
    </submittedName>
</protein>
<evidence type="ECO:0000313" key="2">
    <source>
        <dbReference type="Proteomes" id="UP000323818"/>
    </source>
</evidence>
<dbReference type="EMBL" id="MN101228">
    <property type="protein sequence ID" value="QEG11235.1"/>
    <property type="molecule type" value="Genomic_DNA"/>
</dbReference>
<gene>
    <name evidence="1" type="ORF">KPN4_49</name>
</gene>